<comment type="caution">
    <text evidence="8">The sequence shown here is derived from an EMBL/GenBank/DDBJ whole genome shotgun (WGS) entry which is preliminary data.</text>
</comment>
<comment type="subcellular location">
    <subcellularLocation>
        <location evidence="1">Cell membrane</location>
        <topology evidence="1">Multi-pass membrane protein</topology>
    </subcellularLocation>
</comment>
<sequence length="413" mass="41824">MTSGGGARSAAPGAGGPSFRRRVLVVLCLTEITSWGVLYYAFPVLAPSIAADTGWSISAVTAAFSAGLGVSALAGIGIGRVLDRHGPRWVMTAGSLLAVPAVAGIAVAGTWPWFLAAWLVAGLAQSATLYPPAFAALTRWWGDDRVRALTGLTLVGGLASTVFAPLTAALLEPYGWRGTYLVLAGVLAVVTVPAHLFGLRGPWPEAPPPPPRSDPGAIARSPAFVLTVAAVFLGTFCAFAVAVNQVPLLIERGLDVQVAAWALALGGIGQVLGRALYTRAVGRLAPRTRTVAVLGGLASTTLLLGLLPGPVWALVAAAMLTGAARGIMTLLQATAVSDRWPSRYYGRLNGLLAAPAMVAVAVSPWAGSALAGPLGGYPAVFVLLAGAAAAGALLAVGSRPRSPGLGMTGTPVR</sequence>
<gene>
    <name evidence="8" type="ORF">WIS52_27045</name>
</gene>
<dbReference type="InterPro" id="IPR052983">
    <property type="entry name" value="MFS_Riboflavin_Transporter"/>
</dbReference>
<dbReference type="Gene3D" id="1.20.1250.20">
    <property type="entry name" value="MFS general substrate transporter like domains"/>
    <property type="match status" value="1"/>
</dbReference>
<evidence type="ECO:0000256" key="5">
    <source>
        <dbReference type="ARBA" id="ARBA00023136"/>
    </source>
</evidence>
<feature type="transmembrane region" description="Helical" evidence="6">
    <location>
        <begin position="149"/>
        <end position="168"/>
    </location>
</feature>
<dbReference type="PANTHER" id="PTHR43385:SF1">
    <property type="entry name" value="RIBOFLAVIN TRANSPORTER RIBJ"/>
    <property type="match status" value="1"/>
</dbReference>
<dbReference type="InterPro" id="IPR020846">
    <property type="entry name" value="MFS_dom"/>
</dbReference>
<dbReference type="InterPro" id="IPR036259">
    <property type="entry name" value="MFS_trans_sf"/>
</dbReference>
<feature type="transmembrane region" description="Helical" evidence="6">
    <location>
        <begin position="258"/>
        <end position="277"/>
    </location>
</feature>
<feature type="transmembrane region" description="Helical" evidence="6">
    <location>
        <begin position="89"/>
        <end position="109"/>
    </location>
</feature>
<feature type="transmembrane region" description="Helical" evidence="6">
    <location>
        <begin position="223"/>
        <end position="246"/>
    </location>
</feature>
<evidence type="ECO:0000259" key="7">
    <source>
        <dbReference type="PROSITE" id="PS50850"/>
    </source>
</evidence>
<evidence type="ECO:0000313" key="9">
    <source>
        <dbReference type="Proteomes" id="UP001494902"/>
    </source>
</evidence>
<proteinExistence type="predicted"/>
<keyword evidence="5 6" id="KW-0472">Membrane</keyword>
<keyword evidence="4 6" id="KW-1133">Transmembrane helix</keyword>
<evidence type="ECO:0000256" key="4">
    <source>
        <dbReference type="ARBA" id="ARBA00022989"/>
    </source>
</evidence>
<organism evidence="8 9">
    <name type="scientific">Pseudonocardia nematodicida</name>
    <dbReference type="NCBI Taxonomy" id="1206997"/>
    <lineage>
        <taxon>Bacteria</taxon>
        <taxon>Bacillati</taxon>
        <taxon>Actinomycetota</taxon>
        <taxon>Actinomycetes</taxon>
        <taxon>Pseudonocardiales</taxon>
        <taxon>Pseudonocardiaceae</taxon>
        <taxon>Pseudonocardia</taxon>
    </lineage>
</organism>
<feature type="transmembrane region" description="Helical" evidence="6">
    <location>
        <begin position="313"/>
        <end position="336"/>
    </location>
</feature>
<evidence type="ECO:0000256" key="2">
    <source>
        <dbReference type="ARBA" id="ARBA00022448"/>
    </source>
</evidence>
<dbReference type="Pfam" id="PF07690">
    <property type="entry name" value="MFS_1"/>
    <property type="match status" value="1"/>
</dbReference>
<feature type="domain" description="Major facilitator superfamily (MFS) profile" evidence="7">
    <location>
        <begin position="22"/>
        <end position="403"/>
    </location>
</feature>
<protein>
    <submittedName>
        <fullName evidence="8">MFS transporter</fullName>
    </submittedName>
</protein>
<reference evidence="8 9" key="1">
    <citation type="submission" date="2024-03" db="EMBL/GenBank/DDBJ databases">
        <title>Draft genome sequence of Pseudonocardia nematodicida JCM 31783.</title>
        <authorList>
            <person name="Butdee W."/>
            <person name="Duangmal K."/>
        </authorList>
    </citation>
    <scope>NUCLEOTIDE SEQUENCE [LARGE SCALE GENOMIC DNA]</scope>
    <source>
        <strain evidence="8 9">JCM 31783</strain>
    </source>
</reference>
<dbReference type="SUPFAM" id="SSF103473">
    <property type="entry name" value="MFS general substrate transporter"/>
    <property type="match status" value="1"/>
</dbReference>
<feature type="transmembrane region" description="Helical" evidence="6">
    <location>
        <begin position="115"/>
        <end position="137"/>
    </location>
</feature>
<feature type="transmembrane region" description="Helical" evidence="6">
    <location>
        <begin position="23"/>
        <end position="42"/>
    </location>
</feature>
<evidence type="ECO:0000256" key="3">
    <source>
        <dbReference type="ARBA" id="ARBA00022692"/>
    </source>
</evidence>
<feature type="transmembrane region" description="Helical" evidence="6">
    <location>
        <begin position="379"/>
        <end position="397"/>
    </location>
</feature>
<evidence type="ECO:0000256" key="1">
    <source>
        <dbReference type="ARBA" id="ARBA00004651"/>
    </source>
</evidence>
<feature type="transmembrane region" description="Helical" evidence="6">
    <location>
        <begin position="289"/>
        <end position="307"/>
    </location>
</feature>
<keyword evidence="9" id="KW-1185">Reference proteome</keyword>
<dbReference type="InterPro" id="IPR011701">
    <property type="entry name" value="MFS"/>
</dbReference>
<dbReference type="Proteomes" id="UP001494902">
    <property type="component" value="Unassembled WGS sequence"/>
</dbReference>
<dbReference type="PROSITE" id="PS50850">
    <property type="entry name" value="MFS"/>
    <property type="match status" value="1"/>
</dbReference>
<dbReference type="PANTHER" id="PTHR43385">
    <property type="entry name" value="RIBOFLAVIN TRANSPORTER RIBJ"/>
    <property type="match status" value="1"/>
</dbReference>
<feature type="transmembrane region" description="Helical" evidence="6">
    <location>
        <begin position="180"/>
        <end position="203"/>
    </location>
</feature>
<evidence type="ECO:0000256" key="6">
    <source>
        <dbReference type="SAM" id="Phobius"/>
    </source>
</evidence>
<feature type="transmembrane region" description="Helical" evidence="6">
    <location>
        <begin position="348"/>
        <end position="367"/>
    </location>
</feature>
<dbReference type="EMBL" id="JBEDNQ010000013">
    <property type="protein sequence ID" value="MEQ3554140.1"/>
    <property type="molecule type" value="Genomic_DNA"/>
</dbReference>
<dbReference type="RefSeq" id="WP_349301211.1">
    <property type="nucleotide sequence ID" value="NZ_JBEDNQ010000013.1"/>
</dbReference>
<accession>A0ABV1KI53</accession>
<name>A0ABV1KI53_9PSEU</name>
<keyword evidence="2" id="KW-0813">Transport</keyword>
<keyword evidence="3 6" id="KW-0812">Transmembrane</keyword>
<evidence type="ECO:0000313" key="8">
    <source>
        <dbReference type="EMBL" id="MEQ3554140.1"/>
    </source>
</evidence>
<feature type="transmembrane region" description="Helical" evidence="6">
    <location>
        <begin position="54"/>
        <end position="77"/>
    </location>
</feature>